<feature type="region of interest" description="Disordered" evidence="11">
    <location>
        <begin position="576"/>
        <end position="605"/>
    </location>
</feature>
<comment type="cofactor">
    <cofactor evidence="2">
        <name>Zn(2+)</name>
        <dbReference type="ChEBI" id="CHEBI:29105"/>
    </cofactor>
</comment>
<gene>
    <name evidence="12" type="ORF">JKF63_07892</name>
</gene>
<keyword evidence="9" id="KW-0378">Hydrolase</keyword>
<dbReference type="PANTHER" id="PTHR12553">
    <property type="entry name" value="ZINC PHOSPHODIESTERASE ELAC PROTEIN 2"/>
    <property type="match status" value="1"/>
</dbReference>
<reference evidence="12 13" key="1">
    <citation type="submission" date="2021-02" db="EMBL/GenBank/DDBJ databases">
        <title>Porcisia hertigi Genome sequencing and assembly.</title>
        <authorList>
            <person name="Almutairi H."/>
            <person name="Gatherer D."/>
        </authorList>
    </citation>
    <scope>NUCLEOTIDE SEQUENCE [LARGE SCALE GENOMIC DNA]</scope>
    <source>
        <strain evidence="12 13">C119</strain>
    </source>
</reference>
<organism evidence="12 13">
    <name type="scientific">Porcisia hertigi</name>
    <dbReference type="NCBI Taxonomy" id="2761500"/>
    <lineage>
        <taxon>Eukaryota</taxon>
        <taxon>Discoba</taxon>
        <taxon>Euglenozoa</taxon>
        <taxon>Kinetoplastea</taxon>
        <taxon>Metakinetoplastina</taxon>
        <taxon>Trypanosomatida</taxon>
        <taxon>Trypanosomatidae</taxon>
        <taxon>Leishmaniinae</taxon>
        <taxon>Porcisia</taxon>
    </lineage>
</organism>
<feature type="compositionally biased region" description="Polar residues" evidence="11">
    <location>
        <begin position="582"/>
        <end position="594"/>
    </location>
</feature>
<dbReference type="KEGG" id="phet:94293897"/>
<evidence type="ECO:0000256" key="8">
    <source>
        <dbReference type="ARBA" id="ARBA00022759"/>
    </source>
</evidence>
<feature type="compositionally biased region" description="Basic and acidic residues" evidence="11">
    <location>
        <begin position="1413"/>
        <end position="1433"/>
    </location>
</feature>
<proteinExistence type="inferred from homology"/>
<dbReference type="RefSeq" id="XP_067759292.1">
    <property type="nucleotide sequence ID" value="XM_067903820.1"/>
</dbReference>
<feature type="region of interest" description="Disordered" evidence="11">
    <location>
        <begin position="456"/>
        <end position="491"/>
    </location>
</feature>
<keyword evidence="13" id="KW-1185">Reference proteome</keyword>
<feature type="region of interest" description="Disordered" evidence="11">
    <location>
        <begin position="1186"/>
        <end position="1213"/>
    </location>
</feature>
<feature type="compositionally biased region" description="Basic and acidic residues" evidence="11">
    <location>
        <begin position="2116"/>
        <end position="2134"/>
    </location>
</feature>
<feature type="compositionally biased region" description="Pro residues" evidence="11">
    <location>
        <begin position="1134"/>
        <end position="1149"/>
    </location>
</feature>
<dbReference type="Proteomes" id="UP000674318">
    <property type="component" value="Unassembled WGS sequence"/>
</dbReference>
<keyword evidence="7" id="KW-0479">Metal-binding</keyword>
<evidence type="ECO:0000313" key="13">
    <source>
        <dbReference type="Proteomes" id="UP000674318"/>
    </source>
</evidence>
<comment type="catalytic activity">
    <reaction evidence="1">
        <text>Endonucleolytic cleavage of RNA, removing extra 3' nucleotides from tRNA precursor, generating 3' termini of tRNAs. A 3'-hydroxy group is left at the tRNA terminus and a 5'-phosphoryl group is left at the trailer molecule.</text>
        <dbReference type="EC" id="3.1.26.11"/>
    </reaction>
</comment>
<feature type="region of interest" description="Disordered" evidence="11">
    <location>
        <begin position="805"/>
        <end position="833"/>
    </location>
</feature>
<feature type="region of interest" description="Disordered" evidence="11">
    <location>
        <begin position="1128"/>
        <end position="1151"/>
    </location>
</feature>
<feature type="region of interest" description="Disordered" evidence="11">
    <location>
        <begin position="1977"/>
        <end position="2053"/>
    </location>
</feature>
<evidence type="ECO:0000256" key="11">
    <source>
        <dbReference type="SAM" id="MobiDB-lite"/>
    </source>
</evidence>
<keyword evidence="6" id="KW-0540">Nuclease</keyword>
<feature type="region of interest" description="Disordered" evidence="11">
    <location>
        <begin position="2102"/>
        <end position="2134"/>
    </location>
</feature>
<dbReference type="GO" id="GO:1990180">
    <property type="term" value="P:mitochondrial tRNA 3'-end processing"/>
    <property type="evidence" value="ECO:0007669"/>
    <property type="project" value="TreeGrafter"/>
</dbReference>
<dbReference type="Gene3D" id="3.60.15.10">
    <property type="entry name" value="Ribonuclease Z/Hydroxyacylglutathione hydrolase-like"/>
    <property type="match status" value="2"/>
</dbReference>
<evidence type="ECO:0000256" key="4">
    <source>
        <dbReference type="ARBA" id="ARBA00012477"/>
    </source>
</evidence>
<evidence type="ECO:0000256" key="10">
    <source>
        <dbReference type="ARBA" id="ARBA00022833"/>
    </source>
</evidence>
<comment type="similarity">
    <text evidence="3">Belongs to the RNase Z family.</text>
</comment>
<evidence type="ECO:0000256" key="9">
    <source>
        <dbReference type="ARBA" id="ARBA00022801"/>
    </source>
</evidence>
<feature type="region of interest" description="Disordered" evidence="11">
    <location>
        <begin position="282"/>
        <end position="309"/>
    </location>
</feature>
<feature type="region of interest" description="Disordered" evidence="11">
    <location>
        <begin position="1413"/>
        <end position="1443"/>
    </location>
</feature>
<name>A0A836LJQ3_9TRYP</name>
<feature type="region of interest" description="Disordered" evidence="11">
    <location>
        <begin position="1848"/>
        <end position="1891"/>
    </location>
</feature>
<keyword evidence="8" id="KW-0255">Endonuclease</keyword>
<feature type="compositionally biased region" description="Low complexity" evidence="11">
    <location>
        <begin position="34"/>
        <end position="44"/>
    </location>
</feature>
<evidence type="ECO:0000256" key="5">
    <source>
        <dbReference type="ARBA" id="ARBA00022694"/>
    </source>
</evidence>
<feature type="region of interest" description="Disordered" evidence="11">
    <location>
        <begin position="1044"/>
        <end position="1106"/>
    </location>
</feature>
<dbReference type="InterPro" id="IPR047151">
    <property type="entry name" value="RNZ2-like"/>
</dbReference>
<feature type="region of interest" description="Disordered" evidence="11">
    <location>
        <begin position="874"/>
        <end position="917"/>
    </location>
</feature>
<dbReference type="GO" id="GO:0005739">
    <property type="term" value="C:mitochondrion"/>
    <property type="evidence" value="ECO:0007669"/>
    <property type="project" value="TreeGrafter"/>
</dbReference>
<dbReference type="GeneID" id="94293897"/>
<accession>A0A836LJQ3</accession>
<feature type="compositionally biased region" description="Low complexity" evidence="11">
    <location>
        <begin position="459"/>
        <end position="468"/>
    </location>
</feature>
<sequence length="2134" mass="226868">MAYYVQLLGSDTPNGYGGCCYYGPLDHPALRESTTTAATTTAAAGSSPPRGETPEISGHIYAADAEASVSASRFASSLNACGDDAPQKRSSTAEAAAAAVSSQWNWSAYLRAKPPQWPRSGPLHRATLLNPRPPSSSLLPPDKWTTTPAPHVTSETGLSGSEGYIFFNCPEGTQRFSSEANIKLKKVRGFFFTRWSSTGAAVTPPLSRNASYFVKDAHQRGATHDTVAEIVDARTAEMPVGAASAVMGLPGMLFTINDAGVRHATFFGPSAVLDDAPHAASIHDTGPIGARDSDGGEPRSSLSEHASAHASGLRDAQKLAVECTVGSVVTVGGSRIASTRPSAGLRDFLRALRFHYFQYRPMVFRQLHGVVRSTTSPAVIGGGGGSDDAITNSSAPEGNNQVHFMETVGEPTMLCVTPKDNPLADVSPFIHITVPLSAQSLLVGFRVSGGCRRGGGEGTAAASAASDAMMSHSPLASPSIVSDDQRERHPPRSVKFAARTGGGKRAEGADAAAPTAFFTAPTSHDVVLGYAIIVAPGSSFDVAKARSLGVRSGPKYGQLKLGMPVEADVDPDMAGTSAALRPSSQSATVSSETISDPPPAPTRHWVHPHQVMRPTAATRHAYISLVLDGDRPEDVREALTRLLGGNAVSDSEVPPASGCSAACEGTQEGSSACRACAVDGHGSGVLQRLLREHFPHLAYYYEDEEDVMVPGTSAAPSPSQKPRLVRRLRQLTLRHVVHVQPTSYFLQFDRRCGRGTLLCSPVTHEEKLAVQSMTSPAPHYSINASNVYSAYNMFIFADVTARSSSRDHHHHHHQDRGVCRAANEGGGSTLGRRIETGSATVAVSGTSSLPQRSPVGSQAAVQLSLAPSLSFTLHDMTDHTEEDAEVGEKRRRREDGLTAPLRESPWTHSPQGQQRCPPAADCLRRTTWHLFTSYVQQYFTAFPTALVHRYHLHHLAPSLFPIMGLKALTQRAGDLGGVGEGCAAGRAAVSAQAPGSDEAAHAQRAKPNALCSSSACADDSVEYWPYSLKLRCIPDAALQLPSKNQGMKKKAVQETQGAEMEGSLQRGSSTVQFFSGLDVVPTTDSSTSRKRVRRSSPSRDDASAPACAAHATLNSLPRSVETSCVLPRSVSARTPPPPPPPPPPSPAPPRRIAVVDGVSSLLPYPTPASALSLLSASFLRLLKTDSTSSTAPTAGEAPVMTSTSTEGHKERDDCDAAPRASVDAFCIGVSDSGGGALGFLGTGSAVPSKYRNVSGSFLELYLPAYCFPGGERTAHRPFREDDGVHASGAGVGEETYTPLPTHASLSTDETSCAWRAVDDLRCAEPVTSLKRSCSSTTTRVVHSHATVSPQVLSAPSRTASHQLRRGVIILDFGEGSAGQLASLCRRVRCGSSCNNTRSCNTWSTSPLCGALDRHQESTRGEDQREGLRSDPAVDPKGSASSPYIAPGAILTELDDDDDDGADLRLARFVLDIVLVFISHAHADHHLGLMTLLTLRHEYLQRAECAPQSVPRLLVVCPTEVYAFMTDTWGNTEPYATWLHDECLFELMPPPVNHLRGEGLLSKVVETAEDDVAPREVEERRQALTAVEGDTIYDAVGDLEPDHNGVDDGVVDSTRAASVTHRCQRHNRQALHTRSVYPEEQHVVPMPLLQAHLSAWNQAIEVGIQHHQRQCLSSSFSLPASFEAHAGASMVADCRVGGDAATAQPTGNAWWNAEVITVDHPANAHALLLRFPSFLPLNNGQSDRGVCGEVAEDGATFAVRADVAKASTGGMSVAQRLSRVPDTSRVLLFSGDTRPSSFLVERSRAFTASAQSRLPTCVADSTELPARSRLTADESATGNAFEEGRATFMARGNGGSSSGGVQAGPSGRRSTSPPPPPTLAPAPSPPPPPPPPVFILLHEATFGPGFEAEAIRKKHSTLPEALRIGAAVRAEFVVLNHFSQRYPKLPGLSEEQLCGRSTDLVCQRRTRAPAAAAAVSSAVDHTVSESPAHLVGDRVGDEGAPGPRSLNEQQGLSGRVSLRAQREDGGLNRSRRDTEQQEGAGQPLVPPPAVTSDVTASPYPNMSFAFDLMMISFRDMQRGLVPRLTPTLVRLLEEYDSWGISTTQRMRSGSGRPTEAATKELVRRPTRDGCRSEGH</sequence>
<feature type="compositionally biased region" description="Gly residues" evidence="11">
    <location>
        <begin position="1851"/>
        <end position="1861"/>
    </location>
</feature>
<feature type="region of interest" description="Disordered" evidence="11">
    <location>
        <begin position="122"/>
        <end position="149"/>
    </location>
</feature>
<evidence type="ECO:0000256" key="3">
    <source>
        <dbReference type="ARBA" id="ARBA00007823"/>
    </source>
</evidence>
<dbReference type="EC" id="3.1.26.11" evidence="4"/>
<keyword evidence="5" id="KW-0819">tRNA processing</keyword>
<feature type="compositionally biased region" description="Basic and acidic residues" evidence="11">
    <location>
        <begin position="2019"/>
        <end position="2034"/>
    </location>
</feature>
<feature type="region of interest" description="Disordered" evidence="11">
    <location>
        <begin position="34"/>
        <end position="56"/>
    </location>
</feature>
<evidence type="ECO:0000256" key="2">
    <source>
        <dbReference type="ARBA" id="ARBA00001947"/>
    </source>
</evidence>
<evidence type="ECO:0000256" key="6">
    <source>
        <dbReference type="ARBA" id="ARBA00022722"/>
    </source>
</evidence>
<dbReference type="EMBL" id="JAFJZO010000008">
    <property type="protein sequence ID" value="KAG5510820.1"/>
    <property type="molecule type" value="Genomic_DNA"/>
</dbReference>
<feature type="compositionally biased region" description="Low complexity" evidence="11">
    <location>
        <begin position="300"/>
        <end position="309"/>
    </location>
</feature>
<evidence type="ECO:0000313" key="12">
    <source>
        <dbReference type="EMBL" id="KAG5510820.1"/>
    </source>
</evidence>
<evidence type="ECO:0000256" key="1">
    <source>
        <dbReference type="ARBA" id="ARBA00000402"/>
    </source>
</evidence>
<protein>
    <recommendedName>
        <fullName evidence="4">ribonuclease Z</fullName>
        <ecNumber evidence="4">3.1.26.11</ecNumber>
    </recommendedName>
</protein>
<feature type="compositionally biased region" description="Polar residues" evidence="11">
    <location>
        <begin position="389"/>
        <end position="399"/>
    </location>
</feature>
<feature type="compositionally biased region" description="Pro residues" evidence="11">
    <location>
        <begin position="1871"/>
        <end position="1891"/>
    </location>
</feature>
<feature type="region of interest" description="Disordered" evidence="11">
    <location>
        <begin position="378"/>
        <end position="399"/>
    </location>
</feature>
<dbReference type="OrthoDB" id="527344at2759"/>
<keyword evidence="10" id="KW-0862">Zinc</keyword>
<dbReference type="GO" id="GO:0046872">
    <property type="term" value="F:metal ion binding"/>
    <property type="evidence" value="ECO:0007669"/>
    <property type="project" value="UniProtKB-KW"/>
</dbReference>
<evidence type="ECO:0000256" key="7">
    <source>
        <dbReference type="ARBA" id="ARBA00022723"/>
    </source>
</evidence>
<comment type="caution">
    <text evidence="12">The sequence shown here is derived from an EMBL/GenBank/DDBJ whole genome shotgun (WGS) entry which is preliminary data.</text>
</comment>
<dbReference type="SUPFAM" id="SSF56281">
    <property type="entry name" value="Metallo-hydrolase/oxidoreductase"/>
    <property type="match status" value="1"/>
</dbReference>
<dbReference type="PANTHER" id="PTHR12553:SF49">
    <property type="entry name" value="ZINC PHOSPHODIESTERASE ELAC PROTEIN 2"/>
    <property type="match status" value="1"/>
</dbReference>
<dbReference type="GO" id="GO:0042781">
    <property type="term" value="F:3'-tRNA processing endoribonuclease activity"/>
    <property type="evidence" value="ECO:0007669"/>
    <property type="project" value="UniProtKB-EC"/>
</dbReference>
<dbReference type="InterPro" id="IPR036866">
    <property type="entry name" value="RibonucZ/Hydroxyglut_hydro"/>
</dbReference>